<reference evidence="2" key="1">
    <citation type="submission" date="2017-09" db="EMBL/GenBank/DDBJ databases">
        <title>Depth-based differentiation of microbial function through sediment-hosted aquifers and enrichment of novel symbionts in the deep terrestrial subsurface.</title>
        <authorList>
            <person name="Probst A.J."/>
            <person name="Ladd B."/>
            <person name="Jarett J.K."/>
            <person name="Geller-Mcgrath D.E."/>
            <person name="Sieber C.M.K."/>
            <person name="Emerson J.B."/>
            <person name="Anantharaman K."/>
            <person name="Thomas B.C."/>
            <person name="Malmstrom R."/>
            <person name="Stieglmeier M."/>
            <person name="Klingl A."/>
            <person name="Woyke T."/>
            <person name="Ryan C.M."/>
            <person name="Banfield J.F."/>
        </authorList>
    </citation>
    <scope>NUCLEOTIDE SEQUENCE [LARGE SCALE GENOMIC DNA]</scope>
</reference>
<evidence type="ECO:0000313" key="2">
    <source>
        <dbReference type="Proteomes" id="UP000230184"/>
    </source>
</evidence>
<dbReference type="Proteomes" id="UP000230184">
    <property type="component" value="Unassembled WGS sequence"/>
</dbReference>
<accession>A0A2M6YT06</accession>
<gene>
    <name evidence="1" type="ORF">COT02_05285</name>
</gene>
<dbReference type="EMBL" id="PEWY01000147">
    <property type="protein sequence ID" value="PIU36585.1"/>
    <property type="molecule type" value="Genomic_DNA"/>
</dbReference>
<protein>
    <recommendedName>
        <fullName evidence="3">DUF4258 domain-containing protein</fullName>
    </recommendedName>
</protein>
<sequence length="85" mass="10008">MLIINELKWDSWNKNHLLSHGVTINEVYEVCSGKFMAKMSYRKRIIIIGKTRMDRELIIILSPEDRNLKVYGSGIYYPITAFEEI</sequence>
<dbReference type="AlphaFoldDB" id="A0A2M6YT06"/>
<evidence type="ECO:0000313" key="1">
    <source>
        <dbReference type="EMBL" id="PIU36585.1"/>
    </source>
</evidence>
<proteinExistence type="predicted"/>
<comment type="caution">
    <text evidence="1">The sequence shown here is derived from an EMBL/GenBank/DDBJ whole genome shotgun (WGS) entry which is preliminary data.</text>
</comment>
<name>A0A2M6YT06_9BACT</name>
<organism evidence="1 2">
    <name type="scientific">Candidatus Roizmanbacteria bacterium CG07_land_8_20_14_0_80_34_15</name>
    <dbReference type="NCBI Taxonomy" id="1974849"/>
    <lineage>
        <taxon>Bacteria</taxon>
        <taxon>Candidatus Roizmaniibacteriota</taxon>
    </lineage>
</organism>
<evidence type="ECO:0008006" key="3">
    <source>
        <dbReference type="Google" id="ProtNLM"/>
    </source>
</evidence>